<protein>
    <submittedName>
        <fullName evidence="3">Rhodanese-like domain-containing protein</fullName>
    </submittedName>
</protein>
<dbReference type="PROSITE" id="PS50206">
    <property type="entry name" value="RHODANESE_3"/>
    <property type="match status" value="1"/>
</dbReference>
<sequence length="140" mass="14597">MTRHALFSLCLLCCLALPLPAAAQDSASAPARPAIDSELLSAYAAGQPVFTLLDARSPDEFAGGHVAGAVNVPHDDLGAHLAVLPEDKSAPVLVYCRSGRRAGLLVSELAELGYTGARVLPSEQLDYGEDEITFITDGGH</sequence>
<dbReference type="CDD" id="cd00158">
    <property type="entry name" value="RHOD"/>
    <property type="match status" value="1"/>
</dbReference>
<dbReference type="Proteomes" id="UP000298050">
    <property type="component" value="Unassembled WGS sequence"/>
</dbReference>
<evidence type="ECO:0000256" key="1">
    <source>
        <dbReference type="SAM" id="SignalP"/>
    </source>
</evidence>
<evidence type="ECO:0000259" key="2">
    <source>
        <dbReference type="PROSITE" id="PS50206"/>
    </source>
</evidence>
<gene>
    <name evidence="3" type="ORF">E4634_02965</name>
</gene>
<dbReference type="RefSeq" id="WP_135441097.1">
    <property type="nucleotide sequence ID" value="NZ_SRLE01000002.1"/>
</dbReference>
<feature type="signal peptide" evidence="1">
    <location>
        <begin position="1"/>
        <end position="23"/>
    </location>
</feature>
<dbReference type="SMART" id="SM00450">
    <property type="entry name" value="RHOD"/>
    <property type="match status" value="1"/>
</dbReference>
<evidence type="ECO:0000313" key="3">
    <source>
        <dbReference type="EMBL" id="TGD75845.1"/>
    </source>
</evidence>
<dbReference type="OrthoDB" id="9814704at2"/>
<dbReference type="InterPro" id="IPR001763">
    <property type="entry name" value="Rhodanese-like_dom"/>
</dbReference>
<dbReference type="PANTHER" id="PTHR43031:SF16">
    <property type="entry name" value="OXIDOREDUCTASE"/>
    <property type="match status" value="1"/>
</dbReference>
<dbReference type="InterPro" id="IPR036873">
    <property type="entry name" value="Rhodanese-like_dom_sf"/>
</dbReference>
<dbReference type="EMBL" id="SRLE01000002">
    <property type="protein sequence ID" value="TGD75845.1"/>
    <property type="molecule type" value="Genomic_DNA"/>
</dbReference>
<evidence type="ECO:0000313" key="4">
    <source>
        <dbReference type="Proteomes" id="UP000298050"/>
    </source>
</evidence>
<accession>A0A4Z0M970</accession>
<dbReference type="PANTHER" id="PTHR43031">
    <property type="entry name" value="FAD-DEPENDENT OXIDOREDUCTASE"/>
    <property type="match status" value="1"/>
</dbReference>
<feature type="chain" id="PRO_5021313213" evidence="1">
    <location>
        <begin position="24"/>
        <end position="140"/>
    </location>
</feature>
<dbReference type="AlphaFoldDB" id="A0A4Z0M970"/>
<dbReference type="Gene3D" id="3.40.250.10">
    <property type="entry name" value="Rhodanese-like domain"/>
    <property type="match status" value="1"/>
</dbReference>
<reference evidence="3 4" key="1">
    <citation type="submission" date="2019-04" db="EMBL/GenBank/DDBJ databases">
        <title>Taxonomy of novel Haliea sp. from mangrove soil of West Coast of India.</title>
        <authorList>
            <person name="Verma A."/>
            <person name="Kumar P."/>
            <person name="Krishnamurthi S."/>
        </authorList>
    </citation>
    <scope>NUCLEOTIDE SEQUENCE [LARGE SCALE GENOMIC DNA]</scope>
    <source>
        <strain evidence="3 4">SAOS-164</strain>
    </source>
</reference>
<comment type="caution">
    <text evidence="3">The sequence shown here is derived from an EMBL/GenBank/DDBJ whole genome shotgun (WGS) entry which is preliminary data.</text>
</comment>
<keyword evidence="1" id="KW-0732">Signal</keyword>
<proteinExistence type="predicted"/>
<organism evidence="3 4">
    <name type="scientific">Mangrovimicrobium sediminis</name>
    <dbReference type="NCBI Taxonomy" id="2562682"/>
    <lineage>
        <taxon>Bacteria</taxon>
        <taxon>Pseudomonadati</taxon>
        <taxon>Pseudomonadota</taxon>
        <taxon>Gammaproteobacteria</taxon>
        <taxon>Cellvibrionales</taxon>
        <taxon>Halieaceae</taxon>
        <taxon>Mangrovimicrobium</taxon>
    </lineage>
</organism>
<dbReference type="Pfam" id="PF00581">
    <property type="entry name" value="Rhodanese"/>
    <property type="match status" value="1"/>
</dbReference>
<name>A0A4Z0M970_9GAMM</name>
<dbReference type="SUPFAM" id="SSF52821">
    <property type="entry name" value="Rhodanese/Cell cycle control phosphatase"/>
    <property type="match status" value="1"/>
</dbReference>
<feature type="domain" description="Rhodanese" evidence="2">
    <location>
        <begin position="46"/>
        <end position="123"/>
    </location>
</feature>
<keyword evidence="4" id="KW-1185">Reference proteome</keyword>
<dbReference type="InterPro" id="IPR050229">
    <property type="entry name" value="GlpE_sulfurtransferase"/>
</dbReference>